<organism evidence="1 2">
    <name type="scientific">Cochliobolus sativus</name>
    <name type="common">Common root rot and spot blotch fungus</name>
    <name type="synonym">Bipolaris sorokiniana</name>
    <dbReference type="NCBI Taxonomy" id="45130"/>
    <lineage>
        <taxon>Eukaryota</taxon>
        <taxon>Fungi</taxon>
        <taxon>Dikarya</taxon>
        <taxon>Ascomycota</taxon>
        <taxon>Pezizomycotina</taxon>
        <taxon>Dothideomycetes</taxon>
        <taxon>Pleosporomycetidae</taxon>
        <taxon>Pleosporales</taxon>
        <taxon>Pleosporineae</taxon>
        <taxon>Pleosporaceae</taxon>
        <taxon>Bipolaris</taxon>
    </lineage>
</organism>
<sequence length="346" mass="38524">MATHTMAIHKNDNQNWYLQIRNINGVLNQWLFRPDNSIETHVPDEYKGLPQSVIMFSKVMSQSEKSELDPIHDAILQAPVLINPLHPPPGFDLESVMSHPATLLRIPEYPPGDPNLLGINEGVIAEMDGTDRLLAMWDVLLDLGDQPGITLLDAIAEVGEDLLIWVAASAMRTAGIPLPRATNKVFKFPHMQGLAKAIEQNADFTIAFSNYTSSNWKLYELQTKQNTIVTSTRLPGKVLPDNSGMSFLSLYESYNWLISEGYTNIISYRGEDQLSFIQIGVVVPQHGPGGLGPVPYWKMAWHLATGNSSASKQLFLDPAALYTTPDVDFPWQITFTPVTGHSLRKF</sequence>
<proteinExistence type="predicted"/>
<reference evidence="1" key="1">
    <citation type="submission" date="2019-11" db="EMBL/GenBank/DDBJ databases">
        <title>Bipolaris sorokiniana Genome sequencing.</title>
        <authorList>
            <person name="Wang H."/>
        </authorList>
    </citation>
    <scope>NUCLEOTIDE SEQUENCE</scope>
</reference>
<protein>
    <submittedName>
        <fullName evidence="1">Uncharacterized protein</fullName>
    </submittedName>
</protein>
<accession>A0A8H6DU39</accession>
<gene>
    <name evidence="1" type="ORF">GGP41_005497</name>
</gene>
<evidence type="ECO:0000313" key="1">
    <source>
        <dbReference type="EMBL" id="KAF5848102.1"/>
    </source>
</evidence>
<dbReference type="Proteomes" id="UP000624244">
    <property type="component" value="Unassembled WGS sequence"/>
</dbReference>
<comment type="caution">
    <text evidence="1">The sequence shown here is derived from an EMBL/GenBank/DDBJ whole genome shotgun (WGS) entry which is preliminary data.</text>
</comment>
<dbReference type="AlphaFoldDB" id="A0A8H6DU39"/>
<name>A0A8H6DU39_COCSA</name>
<dbReference type="EMBL" id="WNKQ01000011">
    <property type="protein sequence ID" value="KAF5848102.1"/>
    <property type="molecule type" value="Genomic_DNA"/>
</dbReference>
<evidence type="ECO:0000313" key="2">
    <source>
        <dbReference type="Proteomes" id="UP000624244"/>
    </source>
</evidence>